<dbReference type="KEGG" id="tne:Tneu_0854"/>
<dbReference type="OrthoDB" id="19071at2157"/>
<comment type="subunit">
    <text evidence="3">Heterodimer composed of an alpha and a beta subunit.</text>
</comment>
<dbReference type="PANTHER" id="PTHR43710:SF7">
    <property type="entry name" value="INDOLEPYRUVATE OXIDOREDUCTASE SUBUNIT IORA"/>
    <property type="match status" value="1"/>
</dbReference>
<keyword evidence="6 15" id="KW-0004">4Fe-4S</keyword>
<proteinExistence type="predicted"/>
<evidence type="ECO:0000256" key="8">
    <source>
        <dbReference type="ARBA" id="ARBA00022982"/>
    </source>
</evidence>
<keyword evidence="10 15" id="KW-0408">Iron</keyword>
<feature type="domain" description="4Fe-4S ferredoxin-type" evidence="17">
    <location>
        <begin position="552"/>
        <end position="581"/>
    </location>
</feature>
<name>B1YDC8_PYRNV</name>
<dbReference type="GeneID" id="6165765"/>
<dbReference type="GO" id="GO:0051539">
    <property type="term" value="F:4 iron, 4 sulfur cluster binding"/>
    <property type="evidence" value="ECO:0007669"/>
    <property type="project" value="UniProtKB-UniRule"/>
</dbReference>
<keyword evidence="9 15" id="KW-0560">Oxidoreductase</keyword>
<evidence type="ECO:0000259" key="17">
    <source>
        <dbReference type="PROSITE" id="PS51379"/>
    </source>
</evidence>
<dbReference type="GO" id="GO:0018491">
    <property type="term" value="F:2-oxobutyrate synthase activity"/>
    <property type="evidence" value="ECO:0007669"/>
    <property type="project" value="UniProtKB-ARBA"/>
</dbReference>
<feature type="binding site" evidence="16">
    <location>
        <position position="543"/>
    </location>
    <ligand>
        <name>[4Fe-4S] cluster</name>
        <dbReference type="ChEBI" id="CHEBI:49883"/>
        <label>2</label>
    </ligand>
</feature>
<dbReference type="HOGENOM" id="CLU_017727_0_0_2"/>
<comment type="cofactor">
    <cofactor evidence="15 16">
        <name>[4Fe-4S] cluster</name>
        <dbReference type="ChEBI" id="CHEBI:49883"/>
    </cofactor>
    <text evidence="15 16">Binds 2 [4Fe-4S] clusters. In this family the first cluster has a non-standard and varying [4Fe-4S] binding motif CX(2)CX(2)CX(4-5)CP.</text>
</comment>
<dbReference type="STRING" id="444157.Tneu_0854"/>
<dbReference type="CDD" id="cd02008">
    <property type="entry name" value="TPP_IOR_alpha"/>
    <property type="match status" value="1"/>
</dbReference>
<evidence type="ECO:0000256" key="14">
    <source>
        <dbReference type="ARBA" id="ARBA00048893"/>
    </source>
</evidence>
<dbReference type="InterPro" id="IPR017900">
    <property type="entry name" value="4Fe4S_Fe_S_CS"/>
</dbReference>
<evidence type="ECO:0000256" key="13">
    <source>
        <dbReference type="ARBA" id="ARBA00048332"/>
    </source>
</evidence>
<dbReference type="PIRSF" id="PIRSF006439">
    <property type="entry name" value="Indolepyruvate_ferr_oxidored"/>
    <property type="match status" value="1"/>
</dbReference>
<dbReference type="GO" id="GO:0043805">
    <property type="term" value="F:indolepyruvate ferredoxin oxidoreductase activity"/>
    <property type="evidence" value="ECO:0007669"/>
    <property type="project" value="UniProtKB-UniRule"/>
</dbReference>
<keyword evidence="7 15" id="KW-0479">Metal-binding</keyword>
<dbReference type="Pfam" id="PF02775">
    <property type="entry name" value="TPP_enzyme_C"/>
    <property type="match status" value="1"/>
</dbReference>
<dbReference type="InterPro" id="IPR017896">
    <property type="entry name" value="4Fe4S_Fe-S-bd"/>
</dbReference>
<evidence type="ECO:0000313" key="18">
    <source>
        <dbReference type="EMBL" id="ACB39791.1"/>
    </source>
</evidence>
<feature type="binding site" evidence="16">
    <location>
        <position position="571"/>
    </location>
    <ligand>
        <name>[4Fe-4S] cluster</name>
        <dbReference type="ChEBI" id="CHEBI:49883"/>
        <label>1</label>
    </ligand>
</feature>
<dbReference type="AlphaFoldDB" id="B1YDC8"/>
<keyword evidence="19" id="KW-1185">Reference proteome</keyword>
<dbReference type="SUPFAM" id="SSF52922">
    <property type="entry name" value="TK C-terminal domain-like"/>
    <property type="match status" value="1"/>
</dbReference>
<comment type="catalytic activity">
    <reaction evidence="14">
        <text>a 2-oxocarboxylate + 2 oxidized [2Fe-2S]-[ferredoxin] + CoA = an acyl-CoA + 2 reduced [2Fe-2S]-[ferredoxin] + CO2 + H(+)</text>
        <dbReference type="Rhea" id="RHEA:42316"/>
        <dbReference type="Rhea" id="RHEA-COMP:10000"/>
        <dbReference type="Rhea" id="RHEA-COMP:10001"/>
        <dbReference type="ChEBI" id="CHEBI:15378"/>
        <dbReference type="ChEBI" id="CHEBI:16526"/>
        <dbReference type="ChEBI" id="CHEBI:33737"/>
        <dbReference type="ChEBI" id="CHEBI:33738"/>
        <dbReference type="ChEBI" id="CHEBI:35179"/>
        <dbReference type="ChEBI" id="CHEBI:57287"/>
        <dbReference type="ChEBI" id="CHEBI:58342"/>
        <dbReference type="EC" id="1.2.7.11"/>
    </reaction>
</comment>
<organism evidence="18 19">
    <name type="scientific">Pyrobaculum neutrophilum (strain DSM 2338 / JCM 9278 / NBRC 100436 / V24Sta)</name>
    <name type="common">Thermoproteus neutrophilus</name>
    <dbReference type="NCBI Taxonomy" id="444157"/>
    <lineage>
        <taxon>Archaea</taxon>
        <taxon>Thermoproteota</taxon>
        <taxon>Thermoprotei</taxon>
        <taxon>Thermoproteales</taxon>
        <taxon>Thermoproteaceae</taxon>
        <taxon>Pyrobaculum</taxon>
    </lineage>
</organism>
<dbReference type="EC" id="1.2.7.8" evidence="15"/>
<keyword evidence="5 15" id="KW-0813">Transport</keyword>
<evidence type="ECO:0000256" key="2">
    <source>
        <dbReference type="ARBA" id="ARBA00011238"/>
    </source>
</evidence>
<gene>
    <name evidence="18" type="ordered locus">Tneu_0854</name>
</gene>
<accession>B1YDC8</accession>
<sequence length="590" mass="63493">MKSLLLGNEAIAYGVLAAGVAVAASYPGTPATEILETLERFKDRFVTWATNEKTAFELAYGAAVAGARSLVSMKHVGLNVAADPLHSSAYTGVEGGLLIAVADDPWMHSSQNEQDSRWYGLQSYIPVLEPSDPAEAYTMAKEGLSLSERLRHPVLLRSVTRVSHVRAPVEVEPPAPPRWGSFRRDPERLCLVPANARRRRAELVEKWRRVEETAAGYVWTEGEGDVVVVAAGVAYTYVKEALRRLRTEAKVVKLGMSVPVPPKVADLVGQSAVVVEEGDPVVEMQLRALGVRTAGKLDGFFPRYGELDVGRVAAGLAKALGIAYKPPTPPRPPMEPPPRPPALCPGCPHMGTFYVLKIATAGLNPVWSGDIGCYSLGVNMEQQDVITHMGSSLGLGLGIAVASRRFVVATVGDSTFFHSSLPQLVNLISSSVPILVVVMDNSYTAMTGGQPSPSRVTPVEKLTEALGIPTFVIDPARIKESVEAVKRAVEVVKQGRPAVVVSKRPCTLVALRRARAAGVEVPKYWVDVDKCVGCSLCYGLLRCSAIAPRGDRKAYIDPALCTGCGMCAEVCPTGAIKGERERWLEIWRQA</sequence>
<evidence type="ECO:0000256" key="4">
    <source>
        <dbReference type="ARBA" id="ARBA00017710"/>
    </source>
</evidence>
<comment type="function">
    <text evidence="1 15">Catalyzes the ferredoxin-dependent oxidative decarboxylation of arylpyruvates.</text>
</comment>
<dbReference type="SUPFAM" id="SSF54862">
    <property type="entry name" value="4Fe-4S ferredoxins"/>
    <property type="match status" value="1"/>
</dbReference>
<comment type="catalytic activity">
    <reaction evidence="13 15">
        <text>indole-3-pyruvate + 2 oxidized [2Fe-2S]-[ferredoxin] + CoA = (indol-3-yl)acetyl-CoA + 2 reduced [2Fe-2S]-[ferredoxin] + CO2 + H(+)</text>
        <dbReference type="Rhea" id="RHEA:12645"/>
        <dbReference type="Rhea" id="RHEA-COMP:10000"/>
        <dbReference type="Rhea" id="RHEA-COMP:10001"/>
        <dbReference type="ChEBI" id="CHEBI:15378"/>
        <dbReference type="ChEBI" id="CHEBI:16526"/>
        <dbReference type="ChEBI" id="CHEBI:17640"/>
        <dbReference type="ChEBI" id="CHEBI:33737"/>
        <dbReference type="ChEBI" id="CHEBI:33738"/>
        <dbReference type="ChEBI" id="CHEBI:57271"/>
        <dbReference type="ChEBI" id="CHEBI:57287"/>
        <dbReference type="EC" id="1.2.7.8"/>
    </reaction>
</comment>
<keyword evidence="8 15" id="KW-0249">Electron transport</keyword>
<feature type="binding site" evidence="16">
    <location>
        <position position="534"/>
    </location>
    <ligand>
        <name>[4Fe-4S] cluster</name>
        <dbReference type="ChEBI" id="CHEBI:49883"/>
        <label>1</label>
    </ligand>
</feature>
<evidence type="ECO:0000256" key="12">
    <source>
        <dbReference type="ARBA" id="ARBA00030514"/>
    </source>
</evidence>
<dbReference type="PROSITE" id="PS00198">
    <property type="entry name" value="4FE4S_FER_1"/>
    <property type="match status" value="1"/>
</dbReference>
<feature type="binding site" evidence="16">
    <location>
        <position position="564"/>
    </location>
    <ligand>
        <name>[4Fe-4S] cluster</name>
        <dbReference type="ChEBI" id="CHEBI:49883"/>
        <label>2</label>
    </ligand>
</feature>
<feature type="binding site" evidence="16">
    <location>
        <position position="567"/>
    </location>
    <ligand>
        <name>[4Fe-4S] cluster</name>
        <dbReference type="ChEBI" id="CHEBI:49883"/>
        <label>2</label>
    </ligand>
</feature>
<evidence type="ECO:0000256" key="11">
    <source>
        <dbReference type="ARBA" id="ARBA00023014"/>
    </source>
</evidence>
<dbReference type="Gene3D" id="3.30.70.20">
    <property type="match status" value="1"/>
</dbReference>
<feature type="binding site" evidence="16">
    <location>
        <position position="531"/>
    </location>
    <ligand>
        <name>[4Fe-4S] cluster</name>
        <dbReference type="ChEBI" id="CHEBI:49883"/>
        <label>1</label>
    </ligand>
</feature>
<dbReference type="InterPro" id="IPR017721">
    <property type="entry name" value="IorA"/>
</dbReference>
<dbReference type="GO" id="GO:0030976">
    <property type="term" value="F:thiamine pyrophosphate binding"/>
    <property type="evidence" value="ECO:0007669"/>
    <property type="project" value="InterPro"/>
</dbReference>
<dbReference type="Gene3D" id="3.40.50.970">
    <property type="match status" value="2"/>
</dbReference>
<evidence type="ECO:0000256" key="10">
    <source>
        <dbReference type="ARBA" id="ARBA00023004"/>
    </source>
</evidence>
<dbReference type="PANTHER" id="PTHR43710">
    <property type="entry name" value="2-HYDROXYACYL-COA LYASE"/>
    <property type="match status" value="1"/>
</dbReference>
<comment type="subunit">
    <text evidence="2 15">Heterodimer of the IorA and IorB subunits.</text>
</comment>
<dbReference type="SUPFAM" id="SSF52518">
    <property type="entry name" value="Thiamin diphosphate-binding fold (THDP-binding)"/>
    <property type="match status" value="2"/>
</dbReference>
<dbReference type="EMBL" id="CP001014">
    <property type="protein sequence ID" value="ACB39791.1"/>
    <property type="molecule type" value="Genomic_DNA"/>
</dbReference>
<reference evidence="18" key="1">
    <citation type="submission" date="2008-03" db="EMBL/GenBank/DDBJ databases">
        <title>Complete sequence of Thermoproteus neutrophilus V24Sta.</title>
        <authorList>
            <consortium name="US DOE Joint Genome Institute"/>
            <person name="Copeland A."/>
            <person name="Lucas S."/>
            <person name="Lapidus A."/>
            <person name="Glavina del Rio T."/>
            <person name="Dalin E."/>
            <person name="Tice H."/>
            <person name="Bruce D."/>
            <person name="Goodwin L."/>
            <person name="Pitluck S."/>
            <person name="Sims D."/>
            <person name="Brettin T."/>
            <person name="Detter J.C."/>
            <person name="Han C."/>
            <person name="Kuske C.R."/>
            <person name="Schmutz J."/>
            <person name="Larimer F."/>
            <person name="Land M."/>
            <person name="Hauser L."/>
            <person name="Kyrpides N."/>
            <person name="Mikhailova N."/>
            <person name="Biddle J.F."/>
            <person name="Zhang Z."/>
            <person name="Fitz-Gibbon S.T."/>
            <person name="Lowe T.M."/>
            <person name="Saltikov C."/>
            <person name="House C.H."/>
            <person name="Richardson P."/>
        </authorList>
    </citation>
    <scope>NUCLEOTIDE SEQUENCE [LARGE SCALE GENOMIC DNA]</scope>
    <source>
        <strain evidence="18">V24Sta</strain>
    </source>
</reference>
<evidence type="ECO:0000256" key="1">
    <source>
        <dbReference type="ARBA" id="ARBA00002995"/>
    </source>
</evidence>
<dbReference type="GO" id="GO:0046872">
    <property type="term" value="F:metal ion binding"/>
    <property type="evidence" value="ECO:0007669"/>
    <property type="project" value="UniProtKB-UniRule"/>
</dbReference>
<feature type="binding site" evidence="16">
    <location>
        <position position="537"/>
    </location>
    <ligand>
        <name>[4Fe-4S] cluster</name>
        <dbReference type="ChEBI" id="CHEBI:49883"/>
        <label>1</label>
    </ligand>
</feature>
<evidence type="ECO:0000313" key="19">
    <source>
        <dbReference type="Proteomes" id="UP000001694"/>
    </source>
</evidence>
<dbReference type="InterPro" id="IPR045025">
    <property type="entry name" value="HACL1-like"/>
</dbReference>
<evidence type="ECO:0000256" key="9">
    <source>
        <dbReference type="ARBA" id="ARBA00023002"/>
    </source>
</evidence>
<dbReference type="Proteomes" id="UP000001694">
    <property type="component" value="Chromosome"/>
</dbReference>
<dbReference type="Pfam" id="PF00037">
    <property type="entry name" value="Fer4"/>
    <property type="match status" value="1"/>
</dbReference>
<protein>
    <recommendedName>
        <fullName evidence="4 15">Indolepyruvate oxidoreductase subunit IorA</fullName>
        <shortName evidence="15">IOR</shortName>
        <ecNumber evidence="15">1.2.7.8</ecNumber>
    </recommendedName>
    <alternativeName>
        <fullName evidence="12 15">Indolepyruvate ferredoxin oxidoreductase subunit alpha</fullName>
    </alternativeName>
</protein>
<dbReference type="FunFam" id="3.40.50.970:FF:000039">
    <property type="entry name" value="Indolepyruvate oxidoreductase subunit IorA"/>
    <property type="match status" value="1"/>
</dbReference>
<evidence type="ECO:0000256" key="6">
    <source>
        <dbReference type="ARBA" id="ARBA00022485"/>
    </source>
</evidence>
<feature type="binding site" evidence="16">
    <location>
        <position position="561"/>
    </location>
    <ligand>
        <name>[4Fe-4S] cluster</name>
        <dbReference type="ChEBI" id="CHEBI:49883"/>
        <label>2</label>
    </ligand>
</feature>
<evidence type="ECO:0000256" key="15">
    <source>
        <dbReference type="PIRNR" id="PIRNR006439"/>
    </source>
</evidence>
<evidence type="ECO:0000256" key="16">
    <source>
        <dbReference type="PIRSR" id="PIRSR006439-50"/>
    </source>
</evidence>
<dbReference type="Pfam" id="PF01855">
    <property type="entry name" value="POR_N"/>
    <property type="match status" value="1"/>
</dbReference>
<dbReference type="InterPro" id="IPR002880">
    <property type="entry name" value="Pyrv_Fd/Flavodoxin_OxRdtase_N"/>
</dbReference>
<dbReference type="GO" id="GO:0019164">
    <property type="term" value="F:pyruvate synthase activity"/>
    <property type="evidence" value="ECO:0007669"/>
    <property type="project" value="UniProtKB-ARBA"/>
</dbReference>
<evidence type="ECO:0000256" key="3">
    <source>
        <dbReference type="ARBA" id="ARBA00011631"/>
    </source>
</evidence>
<dbReference type="InterPro" id="IPR009014">
    <property type="entry name" value="Transketo_C/PFOR_II"/>
</dbReference>
<dbReference type="PROSITE" id="PS51379">
    <property type="entry name" value="4FE4S_FER_2"/>
    <property type="match status" value="2"/>
</dbReference>
<evidence type="ECO:0000256" key="7">
    <source>
        <dbReference type="ARBA" id="ARBA00022723"/>
    </source>
</evidence>
<dbReference type="InterPro" id="IPR011766">
    <property type="entry name" value="TPP_enzyme_TPP-bd"/>
</dbReference>
<keyword evidence="11 15" id="KW-0411">Iron-sulfur</keyword>
<feature type="domain" description="4Fe-4S ferredoxin-type" evidence="17">
    <location>
        <begin position="522"/>
        <end position="551"/>
    </location>
</feature>
<evidence type="ECO:0000256" key="5">
    <source>
        <dbReference type="ARBA" id="ARBA00022448"/>
    </source>
</evidence>
<dbReference type="InterPro" id="IPR029061">
    <property type="entry name" value="THDP-binding"/>
</dbReference>
<dbReference type="eggNOG" id="arCOG01609">
    <property type="taxonomic scope" value="Archaea"/>
</dbReference>
<dbReference type="CDD" id="cd07034">
    <property type="entry name" value="TPP_PYR_PFOR_IOR-alpha_like"/>
    <property type="match status" value="1"/>
</dbReference>
<dbReference type="RefSeq" id="WP_012350211.1">
    <property type="nucleotide sequence ID" value="NC_010525.1"/>
</dbReference>